<evidence type="ECO:0000313" key="1">
    <source>
        <dbReference type="EMBL" id="QED29474.1"/>
    </source>
</evidence>
<dbReference type="KEGG" id="bbae:FRD01_19995"/>
<dbReference type="EMBL" id="CP042467">
    <property type="protein sequence ID" value="QED29474.1"/>
    <property type="molecule type" value="Genomic_DNA"/>
</dbReference>
<accession>A0A5B8XVN5</accession>
<dbReference type="Gene3D" id="2.60.40.1190">
    <property type="match status" value="1"/>
</dbReference>
<dbReference type="AlphaFoldDB" id="A0A5B8XVN5"/>
<dbReference type="RefSeq" id="WP_146962707.1">
    <property type="nucleotide sequence ID" value="NZ_CP042467.1"/>
</dbReference>
<organism evidence="1 2">
    <name type="scientific">Microvenator marinus</name>
    <dbReference type="NCBI Taxonomy" id="2600177"/>
    <lineage>
        <taxon>Bacteria</taxon>
        <taxon>Deltaproteobacteria</taxon>
        <taxon>Bradymonadales</taxon>
        <taxon>Microvenatoraceae</taxon>
        <taxon>Microvenator</taxon>
    </lineage>
</organism>
<keyword evidence="2" id="KW-1185">Reference proteome</keyword>
<evidence type="ECO:0008006" key="3">
    <source>
        <dbReference type="Google" id="ProtNLM"/>
    </source>
</evidence>
<sequence length="585" mass="66051">MRRFLPFLLALGCASSPDVEEKKVSEKISDEDRDAILDAPVKIERSKVAAANLARLELPDTPNTPAREIDGVLEDWDRKLFRIFDKKSSVESGERFWRGPRDLAMRIAADSDQGYLYLAVDVKDDEVIAGDSETVVDAIVVTIRDPSLDRFVRAVPQSAKIQDMVKAETKLIFFPDGRYGRYDSSDPLPDNMGVISIQENDEGWRLELALQIEAFEQVSSIPLETVAFRVDLLDGDEADRLGTQTVFSMLPDRGNDEPRMALFNTAGLLPHFEVNEAPPRKNAIGTWVAEEQTWNFTAFERVPEIWVTIDDRKAFEEAVRESESVNDLCQVARKDVQLVETYASRGGGFRAGLLVCGDREVRGSCPKNSKTDVFWLMLKQNGGSWLVEKAIKVFPESLNQCATQAVEDEEFYFGFSMFPLDMIDHYTWAVGWEKAQKAHQYDYAAEGLTIIQTELSNPVIGSVLSDEKRSERNERVKTVSKVYLSYVDDDGHWDLCSVEDALEQGCAGVDQGCKTYEHGKQILTTTQLYNPKTRRFERYELSKHPGCNADFDFSEREGFLLMQSPGRIGFLPSPSMEEGESLQLF</sequence>
<protein>
    <recommendedName>
        <fullName evidence="3">Carbohydrate-binding domain-containing protein</fullName>
    </recommendedName>
</protein>
<name>A0A5B8XVN5_9DELT</name>
<reference evidence="1 2" key="1">
    <citation type="submission" date="2019-08" db="EMBL/GenBank/DDBJ databases">
        <authorList>
            <person name="Liang Q."/>
        </authorList>
    </citation>
    <scope>NUCLEOTIDE SEQUENCE [LARGE SCALE GENOMIC DNA]</scope>
    <source>
        <strain evidence="1 2">V1718</strain>
    </source>
</reference>
<dbReference type="Proteomes" id="UP000321595">
    <property type="component" value="Chromosome"/>
</dbReference>
<dbReference type="OrthoDB" id="5525476at2"/>
<proteinExistence type="predicted"/>
<evidence type="ECO:0000313" key="2">
    <source>
        <dbReference type="Proteomes" id="UP000321595"/>
    </source>
</evidence>
<gene>
    <name evidence="1" type="ORF">FRD01_19995</name>
</gene>